<protein>
    <submittedName>
        <fullName evidence="8">Putative RNA polymerase ECF-type sigma factor</fullName>
    </submittedName>
</protein>
<evidence type="ECO:0000313" key="8">
    <source>
        <dbReference type="EMBL" id="GAC61848.1"/>
    </source>
</evidence>
<evidence type="ECO:0000313" key="9">
    <source>
        <dbReference type="Proteomes" id="UP000035083"/>
    </source>
</evidence>
<dbReference type="Gene3D" id="1.10.1740.10">
    <property type="match status" value="1"/>
</dbReference>
<feature type="domain" description="RNA polymerase sigma-70 region 2" evidence="6">
    <location>
        <begin position="36"/>
        <end position="101"/>
    </location>
</feature>
<keyword evidence="3" id="KW-0731">Sigma factor</keyword>
<dbReference type="Pfam" id="PF08281">
    <property type="entry name" value="Sigma70_r4_2"/>
    <property type="match status" value="1"/>
</dbReference>
<dbReference type="InterPro" id="IPR013249">
    <property type="entry name" value="RNA_pol_sigma70_r4_t2"/>
</dbReference>
<evidence type="ECO:0000256" key="4">
    <source>
        <dbReference type="ARBA" id="ARBA00023125"/>
    </source>
</evidence>
<name>L7LP80_9ACTN</name>
<dbReference type="InterPro" id="IPR014284">
    <property type="entry name" value="RNA_pol_sigma-70_dom"/>
</dbReference>
<keyword evidence="4" id="KW-0238">DNA-binding</keyword>
<accession>L7LP80</accession>
<sequence>MVGVDHTNQSVVTGTVSFDDLLEAVGEGDRDAFDVLFDELGPRTLALARRVVGSSARGEEVLQDAWLQVWRTAGAYDRGRGSARAWITTLVHRRAVDTVRHDVAEHRRDERFEAARVPDFDSVSDDVVARDERIRVRACLDTLTVKQREAIDRAYFGGLTYSEVAAALALSPATVKTRIRDGLQRLRTCMGGR</sequence>
<dbReference type="NCBIfam" id="TIGR02937">
    <property type="entry name" value="sigma70-ECF"/>
    <property type="match status" value="1"/>
</dbReference>
<feature type="domain" description="RNA polymerase sigma factor 70 region 4 type 2" evidence="7">
    <location>
        <begin position="135"/>
        <end position="186"/>
    </location>
</feature>
<keyword evidence="5" id="KW-0804">Transcription</keyword>
<evidence type="ECO:0000259" key="7">
    <source>
        <dbReference type="Pfam" id="PF08281"/>
    </source>
</evidence>
<dbReference type="SUPFAM" id="SSF88946">
    <property type="entry name" value="Sigma2 domain of RNA polymerase sigma factors"/>
    <property type="match status" value="1"/>
</dbReference>
<keyword evidence="2" id="KW-0805">Transcription regulation</keyword>
<dbReference type="InterPro" id="IPR013324">
    <property type="entry name" value="RNA_pol_sigma_r3/r4-like"/>
</dbReference>
<reference evidence="8 9" key="1">
    <citation type="submission" date="2012-12" db="EMBL/GenBank/DDBJ databases">
        <title>Whole genome shotgun sequence of Gordonia sihwensis NBRC 108236.</title>
        <authorList>
            <person name="Yoshida I."/>
            <person name="Hosoyama A."/>
            <person name="Tsuchikane K."/>
            <person name="Ando Y."/>
            <person name="Baba S."/>
            <person name="Ohji S."/>
            <person name="Hamada M."/>
            <person name="Tamura T."/>
            <person name="Yamazoe A."/>
            <person name="Yamazaki S."/>
            <person name="Fujita N."/>
        </authorList>
    </citation>
    <scope>NUCLEOTIDE SEQUENCE [LARGE SCALE GENOMIC DNA]</scope>
    <source>
        <strain evidence="8 9">NBRC 108236</strain>
    </source>
</reference>
<keyword evidence="9" id="KW-1185">Reference proteome</keyword>
<evidence type="ECO:0000256" key="5">
    <source>
        <dbReference type="ARBA" id="ARBA00023163"/>
    </source>
</evidence>
<dbReference type="Pfam" id="PF04542">
    <property type="entry name" value="Sigma70_r2"/>
    <property type="match status" value="1"/>
</dbReference>
<dbReference type="InterPro" id="IPR007627">
    <property type="entry name" value="RNA_pol_sigma70_r2"/>
</dbReference>
<dbReference type="GO" id="GO:0003677">
    <property type="term" value="F:DNA binding"/>
    <property type="evidence" value="ECO:0007669"/>
    <property type="project" value="UniProtKB-KW"/>
</dbReference>
<dbReference type="GO" id="GO:0006352">
    <property type="term" value="P:DNA-templated transcription initiation"/>
    <property type="evidence" value="ECO:0007669"/>
    <property type="project" value="InterPro"/>
</dbReference>
<organism evidence="8 9">
    <name type="scientific">Gordonia sihwensis NBRC 108236</name>
    <dbReference type="NCBI Taxonomy" id="1223544"/>
    <lineage>
        <taxon>Bacteria</taxon>
        <taxon>Bacillati</taxon>
        <taxon>Actinomycetota</taxon>
        <taxon>Actinomycetes</taxon>
        <taxon>Mycobacteriales</taxon>
        <taxon>Gordoniaceae</taxon>
        <taxon>Gordonia</taxon>
    </lineage>
</organism>
<comment type="similarity">
    <text evidence="1">Belongs to the sigma-70 factor family. ECF subfamily.</text>
</comment>
<dbReference type="InterPro" id="IPR013325">
    <property type="entry name" value="RNA_pol_sigma_r2"/>
</dbReference>
<dbReference type="Proteomes" id="UP000035083">
    <property type="component" value="Unassembled WGS sequence"/>
</dbReference>
<dbReference type="SUPFAM" id="SSF88659">
    <property type="entry name" value="Sigma3 and sigma4 domains of RNA polymerase sigma factors"/>
    <property type="match status" value="1"/>
</dbReference>
<evidence type="ECO:0000256" key="2">
    <source>
        <dbReference type="ARBA" id="ARBA00023015"/>
    </source>
</evidence>
<evidence type="ECO:0000256" key="1">
    <source>
        <dbReference type="ARBA" id="ARBA00010641"/>
    </source>
</evidence>
<evidence type="ECO:0000256" key="3">
    <source>
        <dbReference type="ARBA" id="ARBA00023082"/>
    </source>
</evidence>
<dbReference type="PANTHER" id="PTHR43133:SF66">
    <property type="entry name" value="ECF RNA POLYMERASE SIGMA FACTOR SIGK"/>
    <property type="match status" value="1"/>
</dbReference>
<dbReference type="InterPro" id="IPR039425">
    <property type="entry name" value="RNA_pol_sigma-70-like"/>
</dbReference>
<dbReference type="EMBL" id="BANU01000024">
    <property type="protein sequence ID" value="GAC61848.1"/>
    <property type="molecule type" value="Genomic_DNA"/>
</dbReference>
<dbReference type="GO" id="GO:0016987">
    <property type="term" value="F:sigma factor activity"/>
    <property type="evidence" value="ECO:0007669"/>
    <property type="project" value="UniProtKB-KW"/>
</dbReference>
<proteinExistence type="inferred from homology"/>
<evidence type="ECO:0000259" key="6">
    <source>
        <dbReference type="Pfam" id="PF04542"/>
    </source>
</evidence>
<dbReference type="AlphaFoldDB" id="L7LP80"/>
<dbReference type="CDD" id="cd06171">
    <property type="entry name" value="Sigma70_r4"/>
    <property type="match status" value="1"/>
</dbReference>
<dbReference type="eggNOG" id="COG1595">
    <property type="taxonomic scope" value="Bacteria"/>
</dbReference>
<dbReference type="Gene3D" id="1.10.10.10">
    <property type="entry name" value="Winged helix-like DNA-binding domain superfamily/Winged helix DNA-binding domain"/>
    <property type="match status" value="1"/>
</dbReference>
<comment type="caution">
    <text evidence="8">The sequence shown here is derived from an EMBL/GenBank/DDBJ whole genome shotgun (WGS) entry which is preliminary data.</text>
</comment>
<gene>
    <name evidence="8" type="ORF">GSI01S_24_00450</name>
</gene>
<dbReference type="InterPro" id="IPR036388">
    <property type="entry name" value="WH-like_DNA-bd_sf"/>
</dbReference>
<dbReference type="PANTHER" id="PTHR43133">
    <property type="entry name" value="RNA POLYMERASE ECF-TYPE SIGMA FACTO"/>
    <property type="match status" value="1"/>
</dbReference>